<gene>
    <name evidence="1" type="ORF">PIB30_077342</name>
</gene>
<evidence type="ECO:0000313" key="2">
    <source>
        <dbReference type="Proteomes" id="UP001341840"/>
    </source>
</evidence>
<name>A0ABU6QQN4_9FABA</name>
<evidence type="ECO:0000313" key="1">
    <source>
        <dbReference type="EMBL" id="MED6114128.1"/>
    </source>
</evidence>
<accession>A0ABU6QQN4</accession>
<keyword evidence="2" id="KW-1185">Reference proteome</keyword>
<organism evidence="1 2">
    <name type="scientific">Stylosanthes scabra</name>
    <dbReference type="NCBI Taxonomy" id="79078"/>
    <lineage>
        <taxon>Eukaryota</taxon>
        <taxon>Viridiplantae</taxon>
        <taxon>Streptophyta</taxon>
        <taxon>Embryophyta</taxon>
        <taxon>Tracheophyta</taxon>
        <taxon>Spermatophyta</taxon>
        <taxon>Magnoliopsida</taxon>
        <taxon>eudicotyledons</taxon>
        <taxon>Gunneridae</taxon>
        <taxon>Pentapetalae</taxon>
        <taxon>rosids</taxon>
        <taxon>fabids</taxon>
        <taxon>Fabales</taxon>
        <taxon>Fabaceae</taxon>
        <taxon>Papilionoideae</taxon>
        <taxon>50 kb inversion clade</taxon>
        <taxon>dalbergioids sensu lato</taxon>
        <taxon>Dalbergieae</taxon>
        <taxon>Pterocarpus clade</taxon>
        <taxon>Stylosanthes</taxon>
    </lineage>
</organism>
<sequence length="158" mass="17492">MKKNLEAPRISWQIEGNRQRVHVIRGEATYNVSNLKKSQRAHVIRELPHVQRGQFGLQRVTPTEAPRCMCRPHCIHASRCRTTTAAGSAGSTTAELLPPSSQPRVLAMWEKLVPQLAFATTSSGYGGDGDGNYDAGVGCVRVYVSREMRNEKLSSPYI</sequence>
<proteinExistence type="predicted"/>
<dbReference type="Proteomes" id="UP001341840">
    <property type="component" value="Unassembled WGS sequence"/>
</dbReference>
<reference evidence="1 2" key="1">
    <citation type="journal article" date="2023" name="Plants (Basel)">
        <title>Bridging the Gap: Combining Genomics and Transcriptomics Approaches to Understand Stylosanthes scabra, an Orphan Legume from the Brazilian Caatinga.</title>
        <authorList>
            <person name="Ferreira-Neto J.R.C."/>
            <person name="da Silva M.D."/>
            <person name="Binneck E."/>
            <person name="de Melo N.F."/>
            <person name="da Silva R.H."/>
            <person name="de Melo A.L.T.M."/>
            <person name="Pandolfi V."/>
            <person name="Bustamante F.O."/>
            <person name="Brasileiro-Vidal A.C."/>
            <person name="Benko-Iseppon A.M."/>
        </authorList>
    </citation>
    <scope>NUCLEOTIDE SEQUENCE [LARGE SCALE GENOMIC DNA]</scope>
    <source>
        <tissue evidence="1">Leaves</tissue>
    </source>
</reference>
<comment type="caution">
    <text evidence="1">The sequence shown here is derived from an EMBL/GenBank/DDBJ whole genome shotgun (WGS) entry which is preliminary data.</text>
</comment>
<protein>
    <submittedName>
        <fullName evidence="1">Uncharacterized protein</fullName>
    </submittedName>
</protein>
<dbReference type="EMBL" id="JASCZI010001038">
    <property type="protein sequence ID" value="MED6114128.1"/>
    <property type="molecule type" value="Genomic_DNA"/>
</dbReference>